<keyword evidence="10" id="KW-1185">Reference proteome</keyword>
<evidence type="ECO:0000313" key="9">
    <source>
        <dbReference type="EnsemblMetazoa" id="XP_003723566"/>
    </source>
</evidence>
<evidence type="ECO:0000256" key="2">
    <source>
        <dbReference type="ARBA" id="ARBA00006528"/>
    </source>
</evidence>
<comment type="similarity">
    <text evidence="2">Belongs to the bile acid:sodium symporter (BASS) (TC 2.A.28) family.</text>
</comment>
<feature type="transmembrane region" description="Helical" evidence="8">
    <location>
        <begin position="258"/>
        <end position="276"/>
    </location>
</feature>
<dbReference type="InterPro" id="IPR002657">
    <property type="entry name" value="BilAc:Na_symport/Acr3"/>
</dbReference>
<dbReference type="Gene3D" id="1.20.1530.20">
    <property type="match status" value="1"/>
</dbReference>
<dbReference type="Proteomes" id="UP000007110">
    <property type="component" value="Unassembled WGS sequence"/>
</dbReference>
<dbReference type="EnsemblMetazoa" id="XM_003723518">
    <property type="protein sequence ID" value="XP_003723566"/>
    <property type="gene ID" value="LOC592809"/>
</dbReference>
<feature type="compositionally biased region" description="Polar residues" evidence="7">
    <location>
        <begin position="496"/>
        <end position="513"/>
    </location>
</feature>
<dbReference type="AlphaFoldDB" id="A0A7M7GNE2"/>
<organism evidence="9 10">
    <name type="scientific">Strongylocentrotus purpuratus</name>
    <name type="common">Purple sea urchin</name>
    <dbReference type="NCBI Taxonomy" id="7668"/>
    <lineage>
        <taxon>Eukaryota</taxon>
        <taxon>Metazoa</taxon>
        <taxon>Echinodermata</taxon>
        <taxon>Eleutherozoa</taxon>
        <taxon>Echinozoa</taxon>
        <taxon>Echinoidea</taxon>
        <taxon>Euechinoidea</taxon>
        <taxon>Echinacea</taxon>
        <taxon>Camarodonta</taxon>
        <taxon>Echinidea</taxon>
        <taxon>Strongylocentrotidae</taxon>
        <taxon>Strongylocentrotus</taxon>
    </lineage>
</organism>
<comment type="subcellular location">
    <subcellularLocation>
        <location evidence="1">Membrane</location>
        <topology evidence="1">Multi-pass membrane protein</topology>
    </subcellularLocation>
</comment>
<keyword evidence="6 8" id="KW-0472">Membrane</keyword>
<accession>A0A7M7GNE2</accession>
<keyword evidence="5 8" id="KW-1133">Transmembrane helix</keyword>
<dbReference type="KEGG" id="spu:592809"/>
<keyword evidence="4" id="KW-0769">Symport</keyword>
<feature type="transmembrane region" description="Helical" evidence="8">
    <location>
        <begin position="223"/>
        <end position="246"/>
    </location>
</feature>
<sequence>MKGVAIMSLKSSSYRGILVLPITLMLMGVVRAEFNYTTLPVNFVTVEEGEGANLQVNLTGITKTFQIETLSSDIQKFTLEQAIFQVNPIYETILHPNGSTGQRLRTDGIHTITIAIRGISFGIRQIDFDVRDEMGLVDPSLQIQPFTVKVIRQPSSVGTIFTYVLLVWLMVSYVTMGVKLEWTVIKQKIRRPFGVVIGAICQFIVMPGVAALLARVLNLEPTAAVALIIVGSCPGGWLSNIFTLLLDCDLVLSLTMTFCSTVIALGMMPLNLFIYATPYAGNNSDISIPFVQIFIQLITLVVPLFIGTFIAHRYPRAAKWFNRLLKPLAVILVMVGFAAGLWANYFAFQSPAELYLSAIILPCVAGLLGFFVGKLTCLSNRSAITIAIETGSQNSLLATSVIGLSFPQPEADLMTRVPVLFVTFTFIQGFCLTSIYVITKRFPGRFELPNDDDDDNQDDNNKAINLEQSRGNEDTKLDISSRIFGIGPKHLEQSSKSRTNRKQSWTASKSTQVDLEEIRRSSKTTSNVMSHIGPNVNHAFSYESEGNAPRPVYSISTATMNDSDTINKRSRQVYL</sequence>
<evidence type="ECO:0000256" key="7">
    <source>
        <dbReference type="SAM" id="MobiDB-lite"/>
    </source>
</evidence>
<feature type="transmembrane region" description="Helical" evidence="8">
    <location>
        <begin position="354"/>
        <end position="372"/>
    </location>
</feature>
<dbReference type="OMA" id="AGLWANY"/>
<dbReference type="InterPro" id="IPR038770">
    <property type="entry name" value="Na+/solute_symporter_sf"/>
</dbReference>
<reference evidence="9" key="2">
    <citation type="submission" date="2021-01" db="UniProtKB">
        <authorList>
            <consortium name="EnsemblMetazoa"/>
        </authorList>
    </citation>
    <scope>IDENTIFICATION</scope>
</reference>
<dbReference type="PANTHER" id="PTHR10361:SF65">
    <property type="entry name" value="ILEAL SODIUM_BILE ACID COTRANSPORTER"/>
    <property type="match status" value="1"/>
</dbReference>
<dbReference type="PANTHER" id="PTHR10361">
    <property type="entry name" value="SODIUM-BILE ACID COTRANSPORTER"/>
    <property type="match status" value="1"/>
</dbReference>
<dbReference type="GO" id="GO:0016020">
    <property type="term" value="C:membrane"/>
    <property type="evidence" value="ECO:0007669"/>
    <property type="project" value="UniProtKB-SubCell"/>
</dbReference>
<protein>
    <recommendedName>
        <fullName evidence="11">Ileal sodium/bile acid cotransporter</fullName>
    </recommendedName>
</protein>
<feature type="transmembrane region" description="Helical" evidence="8">
    <location>
        <begin position="288"/>
        <end position="312"/>
    </location>
</feature>
<feature type="region of interest" description="Disordered" evidence="7">
    <location>
        <begin position="490"/>
        <end position="530"/>
    </location>
</feature>
<dbReference type="InterPro" id="IPR004710">
    <property type="entry name" value="Bilac:Na_transpt"/>
</dbReference>
<feature type="region of interest" description="Disordered" evidence="7">
    <location>
        <begin position="449"/>
        <end position="473"/>
    </location>
</feature>
<dbReference type="GO" id="GO:0015293">
    <property type="term" value="F:symporter activity"/>
    <property type="evidence" value="ECO:0007669"/>
    <property type="project" value="UniProtKB-KW"/>
</dbReference>
<dbReference type="Pfam" id="PF01758">
    <property type="entry name" value="SBF"/>
    <property type="match status" value="1"/>
</dbReference>
<feature type="transmembrane region" description="Helical" evidence="8">
    <location>
        <begin position="324"/>
        <end position="348"/>
    </location>
</feature>
<feature type="compositionally biased region" description="Acidic residues" evidence="7">
    <location>
        <begin position="449"/>
        <end position="458"/>
    </location>
</feature>
<name>A0A7M7GNE2_STRPU</name>
<feature type="transmembrane region" description="Helical" evidence="8">
    <location>
        <begin position="160"/>
        <end position="180"/>
    </location>
</feature>
<evidence type="ECO:0008006" key="11">
    <source>
        <dbReference type="Google" id="ProtNLM"/>
    </source>
</evidence>
<keyword evidence="3 8" id="KW-0812">Transmembrane</keyword>
<evidence type="ECO:0000256" key="1">
    <source>
        <dbReference type="ARBA" id="ARBA00004141"/>
    </source>
</evidence>
<evidence type="ECO:0000256" key="8">
    <source>
        <dbReference type="SAM" id="Phobius"/>
    </source>
</evidence>
<proteinExistence type="inferred from homology"/>
<keyword evidence="4" id="KW-0813">Transport</keyword>
<dbReference type="OrthoDB" id="203097at2759"/>
<evidence type="ECO:0000256" key="3">
    <source>
        <dbReference type="ARBA" id="ARBA00022692"/>
    </source>
</evidence>
<feature type="transmembrane region" description="Helical" evidence="8">
    <location>
        <begin position="418"/>
        <end position="438"/>
    </location>
</feature>
<reference evidence="10" key="1">
    <citation type="submission" date="2015-02" db="EMBL/GenBank/DDBJ databases">
        <title>Genome sequencing for Strongylocentrotus purpuratus.</title>
        <authorList>
            <person name="Murali S."/>
            <person name="Liu Y."/>
            <person name="Vee V."/>
            <person name="English A."/>
            <person name="Wang M."/>
            <person name="Skinner E."/>
            <person name="Han Y."/>
            <person name="Muzny D.M."/>
            <person name="Worley K.C."/>
            <person name="Gibbs R.A."/>
        </authorList>
    </citation>
    <scope>NUCLEOTIDE SEQUENCE</scope>
</reference>
<dbReference type="GeneID" id="592809"/>
<evidence type="ECO:0000256" key="4">
    <source>
        <dbReference type="ARBA" id="ARBA00022847"/>
    </source>
</evidence>
<evidence type="ECO:0000256" key="5">
    <source>
        <dbReference type="ARBA" id="ARBA00022989"/>
    </source>
</evidence>
<dbReference type="InParanoid" id="A0A7M7GNE2"/>
<feature type="transmembrane region" description="Helical" evidence="8">
    <location>
        <begin position="192"/>
        <end position="217"/>
    </location>
</feature>
<evidence type="ECO:0000313" key="10">
    <source>
        <dbReference type="Proteomes" id="UP000007110"/>
    </source>
</evidence>
<dbReference type="RefSeq" id="XP_003723566.3">
    <property type="nucleotide sequence ID" value="XM_003723518.3"/>
</dbReference>
<evidence type="ECO:0000256" key="6">
    <source>
        <dbReference type="ARBA" id="ARBA00023136"/>
    </source>
</evidence>